<evidence type="ECO:0000256" key="2">
    <source>
        <dbReference type="RuleBase" id="RU049442"/>
    </source>
</evidence>
<dbReference type="PRINTS" id="PR00262">
    <property type="entry name" value="IL1HBGF"/>
</dbReference>
<sequence>MAALHMTDGSSSSDDDELDVSTARLRRHVGSSCVCLSPGSSTGRLNLPSRPGNPVYGPRMQLHCRTGFHIGIFADGKVRGIDRDLDDFALLEVSTISPDEVKIQGVKSKLYLAMDRNGRLYGEVDVNEEGTIFVASLLGYYNTYLSRKYAHLGWYVGIKKSGKPKRGSKTKWGQKAIQFLPRRLEL</sequence>
<name>A0A067R335_ZOONE</name>
<dbReference type="GO" id="GO:0008083">
    <property type="term" value="F:growth factor activity"/>
    <property type="evidence" value="ECO:0007669"/>
    <property type="project" value="InterPro"/>
</dbReference>
<organism evidence="3 4">
    <name type="scientific">Zootermopsis nevadensis</name>
    <name type="common">Dampwood termite</name>
    <dbReference type="NCBI Taxonomy" id="136037"/>
    <lineage>
        <taxon>Eukaryota</taxon>
        <taxon>Metazoa</taxon>
        <taxon>Ecdysozoa</taxon>
        <taxon>Arthropoda</taxon>
        <taxon>Hexapoda</taxon>
        <taxon>Insecta</taxon>
        <taxon>Pterygota</taxon>
        <taxon>Neoptera</taxon>
        <taxon>Polyneoptera</taxon>
        <taxon>Dictyoptera</taxon>
        <taxon>Blattodea</taxon>
        <taxon>Blattoidea</taxon>
        <taxon>Termitoidae</taxon>
        <taxon>Termopsidae</taxon>
        <taxon>Zootermopsis</taxon>
    </lineage>
</organism>
<dbReference type="Proteomes" id="UP000027135">
    <property type="component" value="Unassembled WGS sequence"/>
</dbReference>
<gene>
    <name evidence="3" type="ORF">L798_08591</name>
</gene>
<dbReference type="Pfam" id="PF00167">
    <property type="entry name" value="FGF"/>
    <property type="match status" value="1"/>
</dbReference>
<protein>
    <recommendedName>
        <fullName evidence="2">Fibroblast growth factor</fullName>
        <shortName evidence="2">FGF</shortName>
    </recommendedName>
</protein>
<evidence type="ECO:0000313" key="3">
    <source>
        <dbReference type="EMBL" id="KDR16502.1"/>
    </source>
</evidence>
<dbReference type="InterPro" id="IPR008996">
    <property type="entry name" value="IL1/FGF"/>
</dbReference>
<accession>A0A067R335</accession>
<dbReference type="AlphaFoldDB" id="A0A067R335"/>
<dbReference type="SUPFAM" id="SSF50353">
    <property type="entry name" value="Cytokine"/>
    <property type="match status" value="1"/>
</dbReference>
<comment type="similarity">
    <text evidence="1 2">Belongs to the heparin-binding growth factors family.</text>
</comment>
<keyword evidence="4" id="KW-1185">Reference proteome</keyword>
<dbReference type="OMA" id="KSWFVGL"/>
<dbReference type="eggNOG" id="KOG3885">
    <property type="taxonomic scope" value="Eukaryota"/>
</dbReference>
<evidence type="ECO:0000256" key="1">
    <source>
        <dbReference type="ARBA" id="ARBA00007936"/>
    </source>
</evidence>
<dbReference type="Gene3D" id="2.80.10.50">
    <property type="match status" value="1"/>
</dbReference>
<dbReference type="PRINTS" id="PR00263">
    <property type="entry name" value="HBGFFGF"/>
</dbReference>
<dbReference type="EMBL" id="KK852790">
    <property type="protein sequence ID" value="KDR16502.1"/>
    <property type="molecule type" value="Genomic_DNA"/>
</dbReference>
<dbReference type="SMART" id="SM00442">
    <property type="entry name" value="FGF"/>
    <property type="match status" value="1"/>
</dbReference>
<proteinExistence type="inferred from homology"/>
<dbReference type="InterPro" id="IPR002209">
    <property type="entry name" value="Fibroblast_GF_fam"/>
</dbReference>
<dbReference type="InterPro" id="IPR056378">
    <property type="entry name" value="Let-756-like_FGF"/>
</dbReference>
<dbReference type="OrthoDB" id="5987799at2759"/>
<evidence type="ECO:0000313" key="4">
    <source>
        <dbReference type="Proteomes" id="UP000027135"/>
    </source>
</evidence>
<reference evidence="3 4" key="1">
    <citation type="journal article" date="2014" name="Nat. Commun.">
        <title>Molecular traces of alternative social organization in a termite genome.</title>
        <authorList>
            <person name="Terrapon N."/>
            <person name="Li C."/>
            <person name="Robertson H.M."/>
            <person name="Ji L."/>
            <person name="Meng X."/>
            <person name="Booth W."/>
            <person name="Chen Z."/>
            <person name="Childers C.P."/>
            <person name="Glastad K.M."/>
            <person name="Gokhale K."/>
            <person name="Gowin J."/>
            <person name="Gronenberg W."/>
            <person name="Hermansen R.A."/>
            <person name="Hu H."/>
            <person name="Hunt B.G."/>
            <person name="Huylmans A.K."/>
            <person name="Khalil S.M."/>
            <person name="Mitchell R.D."/>
            <person name="Munoz-Torres M.C."/>
            <person name="Mustard J.A."/>
            <person name="Pan H."/>
            <person name="Reese J.T."/>
            <person name="Scharf M.E."/>
            <person name="Sun F."/>
            <person name="Vogel H."/>
            <person name="Xiao J."/>
            <person name="Yang W."/>
            <person name="Yang Z."/>
            <person name="Yang Z."/>
            <person name="Zhou J."/>
            <person name="Zhu J."/>
            <person name="Brent C.S."/>
            <person name="Elsik C.G."/>
            <person name="Goodisman M.A."/>
            <person name="Liberles D.A."/>
            <person name="Roe R.M."/>
            <person name="Vargo E.L."/>
            <person name="Vilcinskas A."/>
            <person name="Wang J."/>
            <person name="Bornberg-Bauer E."/>
            <person name="Korb J."/>
            <person name="Zhang G."/>
            <person name="Liebig J."/>
        </authorList>
    </citation>
    <scope>NUCLEOTIDE SEQUENCE [LARGE SCALE GENOMIC DNA]</scope>
    <source>
        <tissue evidence="3">Whole organism</tissue>
    </source>
</reference>
<dbReference type="CDD" id="cd00058">
    <property type="entry name" value="beta-trefoil_FGF"/>
    <property type="match status" value="1"/>
</dbReference>
<dbReference type="PANTHER" id="PTHR11486">
    <property type="entry name" value="FIBROBLAST GROWTH FACTOR"/>
    <property type="match status" value="1"/>
</dbReference>
<dbReference type="STRING" id="136037.A0A067R335"/>
<dbReference type="InParanoid" id="A0A067R335"/>